<dbReference type="PANTHER" id="PTHR20905:SF1">
    <property type="entry name" value="AT07410P-RELATED"/>
    <property type="match status" value="1"/>
</dbReference>
<name>A0A914VI64_9BILA</name>
<proteinExistence type="inferred from homology"/>
<dbReference type="Proteomes" id="UP000887566">
    <property type="component" value="Unplaced"/>
</dbReference>
<organism evidence="13 14">
    <name type="scientific">Plectus sambesii</name>
    <dbReference type="NCBI Taxonomy" id="2011161"/>
    <lineage>
        <taxon>Eukaryota</taxon>
        <taxon>Metazoa</taxon>
        <taxon>Ecdysozoa</taxon>
        <taxon>Nematoda</taxon>
        <taxon>Chromadorea</taxon>
        <taxon>Plectida</taxon>
        <taxon>Plectina</taxon>
        <taxon>Plectoidea</taxon>
        <taxon>Plectidae</taxon>
        <taxon>Plectus</taxon>
    </lineage>
</organism>
<evidence type="ECO:0000256" key="10">
    <source>
        <dbReference type="ARBA" id="ARBA00052178"/>
    </source>
</evidence>
<evidence type="ECO:0000256" key="2">
    <source>
        <dbReference type="ARBA" id="ARBA00037926"/>
    </source>
</evidence>
<evidence type="ECO:0000313" key="14">
    <source>
        <dbReference type="WBParaSite" id="PSAMB.scaffold2059size25684.g16125.t1"/>
    </source>
</evidence>
<comment type="catalytic activity">
    <reaction evidence="12">
        <text>serotonin + acetyl-CoA = N-acetylserotonin + CoA + H(+)</text>
        <dbReference type="Rhea" id="RHEA:25217"/>
        <dbReference type="ChEBI" id="CHEBI:15378"/>
        <dbReference type="ChEBI" id="CHEBI:17697"/>
        <dbReference type="ChEBI" id="CHEBI:57287"/>
        <dbReference type="ChEBI" id="CHEBI:57288"/>
        <dbReference type="ChEBI" id="CHEBI:350546"/>
        <dbReference type="EC" id="2.3.1.87"/>
    </reaction>
    <physiologicalReaction direction="left-to-right" evidence="12">
        <dbReference type="Rhea" id="RHEA:25218"/>
    </physiologicalReaction>
</comment>
<dbReference type="CDD" id="cd04301">
    <property type="entry name" value="NAT_SF"/>
    <property type="match status" value="1"/>
</dbReference>
<dbReference type="PANTHER" id="PTHR20905">
    <property type="entry name" value="N-ACETYLTRANSFERASE-RELATED"/>
    <property type="match status" value="1"/>
</dbReference>
<evidence type="ECO:0000256" key="4">
    <source>
        <dbReference type="ARBA" id="ARBA00039114"/>
    </source>
</evidence>
<dbReference type="AlphaFoldDB" id="A0A914VI64"/>
<comment type="catalytic activity">
    <reaction evidence="11">
        <text>dopamine + hexadecanoyl-CoA = N-hexadecanoyl-dopamine + CoA + H(+)</text>
        <dbReference type="Rhea" id="RHEA:51376"/>
        <dbReference type="ChEBI" id="CHEBI:15378"/>
        <dbReference type="ChEBI" id="CHEBI:57287"/>
        <dbReference type="ChEBI" id="CHEBI:57379"/>
        <dbReference type="ChEBI" id="CHEBI:59905"/>
        <dbReference type="ChEBI" id="CHEBI:134058"/>
    </reaction>
    <physiologicalReaction direction="left-to-right" evidence="11">
        <dbReference type="Rhea" id="RHEA:51377"/>
    </physiologicalReaction>
</comment>
<evidence type="ECO:0000256" key="11">
    <source>
        <dbReference type="ARBA" id="ARBA00052335"/>
    </source>
</evidence>
<evidence type="ECO:0000256" key="8">
    <source>
        <dbReference type="ARBA" id="ARBA00051711"/>
    </source>
</evidence>
<comment type="catalytic activity">
    <reaction evidence="10">
        <text>serotonin + hexadecanoyl-CoA = N-hexadecanoyl-serotonin + CoA + H(+)</text>
        <dbReference type="Rhea" id="RHEA:51384"/>
        <dbReference type="ChEBI" id="CHEBI:15378"/>
        <dbReference type="ChEBI" id="CHEBI:57287"/>
        <dbReference type="ChEBI" id="CHEBI:57379"/>
        <dbReference type="ChEBI" id="CHEBI:134059"/>
        <dbReference type="ChEBI" id="CHEBI:350546"/>
    </reaction>
    <physiologicalReaction direction="left-to-right" evidence="10">
        <dbReference type="Rhea" id="RHEA:51385"/>
    </physiologicalReaction>
</comment>
<dbReference type="GO" id="GO:0004059">
    <property type="term" value="F:aralkylamine N-acetyltransferase activity"/>
    <property type="evidence" value="ECO:0007669"/>
    <property type="project" value="UniProtKB-EC"/>
</dbReference>
<sequence length="195" mass="22283">MVVDGFDKTEPLGVALGMTKEDTISYIPFFVNKYLKEQVSVVVKNADDEMVAVQLCSIESRHQQQSDDLYAKLKPTAKALRVLEFLVHMENDIWSLVPPDVNHILKLQITYVRPDYTGRGIAKQMSSMRMDTARKLGCQGISTTSTNAITQHLRLKEGYQPLKTVMYEDWKDSEGNVIFRMKDASDRAILTFKRF</sequence>
<dbReference type="InterPro" id="IPR016181">
    <property type="entry name" value="Acyl_CoA_acyltransferase"/>
</dbReference>
<evidence type="ECO:0000313" key="13">
    <source>
        <dbReference type="Proteomes" id="UP000887566"/>
    </source>
</evidence>
<evidence type="ECO:0000256" key="6">
    <source>
        <dbReference type="ARBA" id="ARBA00050849"/>
    </source>
</evidence>
<evidence type="ECO:0000256" key="1">
    <source>
        <dbReference type="ARBA" id="ARBA00022679"/>
    </source>
</evidence>
<evidence type="ECO:0000256" key="12">
    <source>
        <dbReference type="ARBA" id="ARBA00052491"/>
    </source>
</evidence>
<accession>A0A914VI64</accession>
<comment type="catalytic activity">
    <reaction evidence="6">
        <text>serotonin + octadecanoyl-CoA = N-octadecanoyl-serotonin + CoA + H(+)</text>
        <dbReference type="Rhea" id="RHEA:51400"/>
        <dbReference type="ChEBI" id="CHEBI:15378"/>
        <dbReference type="ChEBI" id="CHEBI:57287"/>
        <dbReference type="ChEBI" id="CHEBI:57394"/>
        <dbReference type="ChEBI" id="CHEBI:134065"/>
        <dbReference type="ChEBI" id="CHEBI:350546"/>
    </reaction>
    <physiologicalReaction direction="left-to-right" evidence="6">
        <dbReference type="Rhea" id="RHEA:51401"/>
    </physiologicalReaction>
</comment>
<keyword evidence="1" id="KW-0808">Transferase</keyword>
<comment type="catalytic activity">
    <reaction evidence="7">
        <text>serotonin + (5Z,8Z,11Z,14Z)-eicosatetraenoyl-CoA = N-[(5Z,8Z,11Z,14Z)-eicosatetraenoyl]-serotonin + CoA + H(+)</text>
        <dbReference type="Rhea" id="RHEA:51396"/>
        <dbReference type="ChEBI" id="CHEBI:15378"/>
        <dbReference type="ChEBI" id="CHEBI:57287"/>
        <dbReference type="ChEBI" id="CHEBI:57368"/>
        <dbReference type="ChEBI" id="CHEBI:132255"/>
        <dbReference type="ChEBI" id="CHEBI:350546"/>
    </reaction>
    <physiologicalReaction direction="left-to-right" evidence="7">
        <dbReference type="Rhea" id="RHEA:51397"/>
    </physiologicalReaction>
</comment>
<dbReference type="Gene3D" id="3.40.630.30">
    <property type="match status" value="1"/>
</dbReference>
<keyword evidence="13" id="KW-1185">Reference proteome</keyword>
<dbReference type="FunFam" id="3.40.630.30:FF:000046">
    <property type="entry name" value="Dopamine N-acetyltransferase"/>
    <property type="match status" value="1"/>
</dbReference>
<evidence type="ECO:0000256" key="9">
    <source>
        <dbReference type="ARBA" id="ARBA00051823"/>
    </source>
</evidence>
<dbReference type="SUPFAM" id="SSF55729">
    <property type="entry name" value="Acyl-CoA N-acyltransferases (Nat)"/>
    <property type="match status" value="1"/>
</dbReference>
<comment type="catalytic activity">
    <reaction evidence="9">
        <text>serotonin + (9Z)-octadecenoyl-CoA = N-(9Z-octadecenoyl)-serotonin + CoA + H(+)</text>
        <dbReference type="Rhea" id="RHEA:51392"/>
        <dbReference type="ChEBI" id="CHEBI:15378"/>
        <dbReference type="ChEBI" id="CHEBI:57287"/>
        <dbReference type="ChEBI" id="CHEBI:57387"/>
        <dbReference type="ChEBI" id="CHEBI:134064"/>
        <dbReference type="ChEBI" id="CHEBI:350546"/>
    </reaction>
    <physiologicalReaction direction="left-to-right" evidence="9">
        <dbReference type="Rhea" id="RHEA:51393"/>
    </physiologicalReaction>
</comment>
<protein>
    <recommendedName>
        <fullName evidence="4">aralkylamine N-acetyltransferase</fullName>
        <ecNumber evidence="4">2.3.1.87</ecNumber>
    </recommendedName>
</protein>
<comment type="catalytic activity">
    <reaction evidence="5">
        <text>dopamine + (9Z)-octadecenoyl-CoA = N-(9Z-octadecanoyl)-dopamine + CoA + H(+)</text>
        <dbReference type="Rhea" id="RHEA:51380"/>
        <dbReference type="ChEBI" id="CHEBI:15378"/>
        <dbReference type="ChEBI" id="CHEBI:31883"/>
        <dbReference type="ChEBI" id="CHEBI:57287"/>
        <dbReference type="ChEBI" id="CHEBI:57387"/>
        <dbReference type="ChEBI" id="CHEBI:59905"/>
    </reaction>
    <physiologicalReaction direction="left-to-right" evidence="5">
        <dbReference type="Rhea" id="RHEA:51381"/>
    </physiologicalReaction>
</comment>
<dbReference type="WBParaSite" id="PSAMB.scaffold2059size25684.g16125.t1">
    <property type="protein sequence ID" value="PSAMB.scaffold2059size25684.g16125.t1"/>
    <property type="gene ID" value="PSAMB.scaffold2059size25684.g16125"/>
</dbReference>
<evidence type="ECO:0000256" key="7">
    <source>
        <dbReference type="ARBA" id="ARBA00051284"/>
    </source>
</evidence>
<evidence type="ECO:0000256" key="5">
    <source>
        <dbReference type="ARBA" id="ARBA00050189"/>
    </source>
</evidence>
<dbReference type="EC" id="2.3.1.87" evidence="4"/>
<comment type="pathway">
    <text evidence="2">Aromatic compound metabolism; melatonin biosynthesis; melatonin from serotonin: step 1/2.</text>
</comment>
<evidence type="ECO:0000256" key="3">
    <source>
        <dbReference type="ARBA" id="ARBA00038182"/>
    </source>
</evidence>
<reference evidence="14" key="1">
    <citation type="submission" date="2022-11" db="UniProtKB">
        <authorList>
            <consortium name="WormBaseParasite"/>
        </authorList>
    </citation>
    <scope>IDENTIFICATION</scope>
</reference>
<comment type="catalytic activity">
    <reaction evidence="8">
        <text>dopamine + acetyl-CoA = N-acetyldopamine + CoA + H(+)</text>
        <dbReference type="Rhea" id="RHEA:51388"/>
        <dbReference type="ChEBI" id="CHEBI:15378"/>
        <dbReference type="ChEBI" id="CHEBI:57287"/>
        <dbReference type="ChEBI" id="CHEBI:57288"/>
        <dbReference type="ChEBI" id="CHEBI:59905"/>
        <dbReference type="ChEBI" id="CHEBI:125678"/>
    </reaction>
    <physiologicalReaction direction="left-to-right" evidence="8">
        <dbReference type="Rhea" id="RHEA:51389"/>
    </physiologicalReaction>
</comment>
<comment type="similarity">
    <text evidence="3">Belongs to the acetyltransferase family. AANAT subfamily.</text>
</comment>